<dbReference type="InterPro" id="IPR012677">
    <property type="entry name" value="Nucleotide-bd_a/b_plait_sf"/>
</dbReference>
<gene>
    <name evidence="2" type="ORF">GPUH_LOCUS15911</name>
</gene>
<keyword evidence="3" id="KW-1185">Reference proteome</keyword>
<feature type="compositionally biased region" description="Basic residues" evidence="1">
    <location>
        <begin position="300"/>
        <end position="309"/>
    </location>
</feature>
<name>A0A183E4L9_9BILA</name>
<sequence>METDLSDGQMFWQANDGCGDVPDNGLKPKRKRRRPRTKALRSAIREKAARVFGPFTRQTDAVLSVLHRCSSYLQIEKALFTDDSPIHAVMEKDAGCRMSALLTTVLNTLKVEREDYLRLSHAALISIGQCTSFFRIAGESRDTLRLYPEDSAVSRDACTVYVDNLPRGCKATVLEKWVAKFGAVAYVHPIFERKLNGVKGNAKEEASTAAGTTFFQCAFVRFFSDQAAQKLIKVFFHYDKRMHFLRRFVKSESSDATVPDASKEDIACTSHAASATTPDHKSSRMQRKRKRKPSCTGSKSIHRKKRKVCRVGRKTISTTAVEEPGVKEAEELLPTAPDRVNLDKNASAKQSSVNISDAALETSGGNNSEMTAERVNGHLKHAGTNTSQEFLQETVVGTSKKRKRVHRRKPLRTKPEFRVPCLKRYFSMMQLIMRAVKLRDDYYQTLGRALIGEDQLNTD</sequence>
<dbReference type="SUPFAM" id="SSF54928">
    <property type="entry name" value="RNA-binding domain, RBD"/>
    <property type="match status" value="1"/>
</dbReference>
<proteinExistence type="predicted"/>
<evidence type="ECO:0000313" key="3">
    <source>
        <dbReference type="Proteomes" id="UP000271098"/>
    </source>
</evidence>
<protein>
    <submittedName>
        <fullName evidence="4">RRM domain-containing protein</fullName>
    </submittedName>
</protein>
<feature type="compositionally biased region" description="Polar residues" evidence="1">
    <location>
        <begin position="383"/>
        <end position="397"/>
    </location>
</feature>
<feature type="region of interest" description="Disordered" evidence="1">
    <location>
        <begin position="1"/>
        <end position="38"/>
    </location>
</feature>
<feature type="compositionally biased region" description="Basic residues" evidence="1">
    <location>
        <begin position="283"/>
        <end position="293"/>
    </location>
</feature>
<dbReference type="GO" id="GO:0003676">
    <property type="term" value="F:nucleic acid binding"/>
    <property type="evidence" value="ECO:0007669"/>
    <property type="project" value="InterPro"/>
</dbReference>
<accession>A0A183E4L9</accession>
<reference evidence="2 3" key="2">
    <citation type="submission" date="2018-11" db="EMBL/GenBank/DDBJ databases">
        <authorList>
            <consortium name="Pathogen Informatics"/>
        </authorList>
    </citation>
    <scope>NUCLEOTIDE SEQUENCE [LARGE SCALE GENOMIC DNA]</scope>
</reference>
<dbReference type="Gene3D" id="3.30.70.330">
    <property type="match status" value="1"/>
</dbReference>
<evidence type="ECO:0000256" key="1">
    <source>
        <dbReference type="SAM" id="MobiDB-lite"/>
    </source>
</evidence>
<feature type="region of interest" description="Disordered" evidence="1">
    <location>
        <begin position="328"/>
        <end position="412"/>
    </location>
</feature>
<dbReference type="Proteomes" id="UP000271098">
    <property type="component" value="Unassembled WGS sequence"/>
</dbReference>
<feature type="region of interest" description="Disordered" evidence="1">
    <location>
        <begin position="267"/>
        <end position="309"/>
    </location>
</feature>
<dbReference type="AlphaFoldDB" id="A0A183E4L9"/>
<organism evidence="4">
    <name type="scientific">Gongylonema pulchrum</name>
    <dbReference type="NCBI Taxonomy" id="637853"/>
    <lineage>
        <taxon>Eukaryota</taxon>
        <taxon>Metazoa</taxon>
        <taxon>Ecdysozoa</taxon>
        <taxon>Nematoda</taxon>
        <taxon>Chromadorea</taxon>
        <taxon>Rhabditida</taxon>
        <taxon>Spirurina</taxon>
        <taxon>Spiruromorpha</taxon>
        <taxon>Spiruroidea</taxon>
        <taxon>Gongylonematidae</taxon>
        <taxon>Gongylonema</taxon>
    </lineage>
</organism>
<dbReference type="OrthoDB" id="5841939at2759"/>
<feature type="compositionally biased region" description="Basic residues" evidence="1">
    <location>
        <begin position="27"/>
        <end position="38"/>
    </location>
</feature>
<feature type="compositionally biased region" description="Basic residues" evidence="1">
    <location>
        <begin position="399"/>
        <end position="412"/>
    </location>
</feature>
<dbReference type="WBParaSite" id="GPUH_0001593201-mRNA-1">
    <property type="protein sequence ID" value="GPUH_0001593201-mRNA-1"/>
    <property type="gene ID" value="GPUH_0001593201"/>
</dbReference>
<dbReference type="EMBL" id="UYRT01083068">
    <property type="protein sequence ID" value="VDN26913.1"/>
    <property type="molecule type" value="Genomic_DNA"/>
</dbReference>
<evidence type="ECO:0000313" key="2">
    <source>
        <dbReference type="EMBL" id="VDN26913.1"/>
    </source>
</evidence>
<reference evidence="4" key="1">
    <citation type="submission" date="2016-06" db="UniProtKB">
        <authorList>
            <consortium name="WormBaseParasite"/>
        </authorList>
    </citation>
    <scope>IDENTIFICATION</scope>
</reference>
<dbReference type="InterPro" id="IPR035979">
    <property type="entry name" value="RBD_domain_sf"/>
</dbReference>
<evidence type="ECO:0000313" key="4">
    <source>
        <dbReference type="WBParaSite" id="GPUH_0001593201-mRNA-1"/>
    </source>
</evidence>
<dbReference type="CDD" id="cd00590">
    <property type="entry name" value="RRM_SF"/>
    <property type="match status" value="1"/>
</dbReference>